<keyword evidence="4" id="KW-0029">Amino-acid transport</keyword>
<dbReference type="InterPro" id="IPR004840">
    <property type="entry name" value="Amino_acid_permease_CS"/>
</dbReference>
<feature type="transmembrane region" description="Helical" evidence="7">
    <location>
        <begin position="373"/>
        <end position="394"/>
    </location>
</feature>
<dbReference type="GO" id="GO:0016020">
    <property type="term" value="C:membrane"/>
    <property type="evidence" value="ECO:0007669"/>
    <property type="project" value="UniProtKB-SubCell"/>
</dbReference>
<feature type="transmembrane region" description="Helical" evidence="7">
    <location>
        <begin position="191"/>
        <end position="214"/>
    </location>
</feature>
<evidence type="ECO:0000313" key="10">
    <source>
        <dbReference type="Proteomes" id="UP000279259"/>
    </source>
</evidence>
<dbReference type="PIRSF" id="PIRSF006060">
    <property type="entry name" value="AA_transporter"/>
    <property type="match status" value="1"/>
</dbReference>
<evidence type="ECO:0000256" key="6">
    <source>
        <dbReference type="ARBA" id="ARBA00023136"/>
    </source>
</evidence>
<evidence type="ECO:0000256" key="4">
    <source>
        <dbReference type="ARBA" id="ARBA00022970"/>
    </source>
</evidence>
<dbReference type="Proteomes" id="UP000279259">
    <property type="component" value="Unassembled WGS sequence"/>
</dbReference>
<accession>A0A427XPL4</accession>
<dbReference type="FunFam" id="1.20.1740.10:FF:000001">
    <property type="entry name" value="Amino acid permease"/>
    <property type="match status" value="1"/>
</dbReference>
<evidence type="ECO:0000259" key="8">
    <source>
        <dbReference type="Pfam" id="PF00324"/>
    </source>
</evidence>
<dbReference type="InterPro" id="IPR004841">
    <property type="entry name" value="AA-permease/SLC12A_dom"/>
</dbReference>
<dbReference type="OrthoDB" id="10062876at2759"/>
<dbReference type="STRING" id="1890683.A0A427XPL4"/>
<organism evidence="9 10">
    <name type="scientific">Saitozyma podzolica</name>
    <dbReference type="NCBI Taxonomy" id="1890683"/>
    <lineage>
        <taxon>Eukaryota</taxon>
        <taxon>Fungi</taxon>
        <taxon>Dikarya</taxon>
        <taxon>Basidiomycota</taxon>
        <taxon>Agaricomycotina</taxon>
        <taxon>Tremellomycetes</taxon>
        <taxon>Tremellales</taxon>
        <taxon>Trimorphomycetaceae</taxon>
        <taxon>Saitozyma</taxon>
    </lineage>
</organism>
<feature type="transmembrane region" description="Helical" evidence="7">
    <location>
        <begin position="275"/>
        <end position="296"/>
    </location>
</feature>
<dbReference type="PROSITE" id="PS00218">
    <property type="entry name" value="AMINO_ACID_PERMEASE_1"/>
    <property type="match status" value="1"/>
</dbReference>
<dbReference type="Gene3D" id="1.20.1740.10">
    <property type="entry name" value="Amino acid/polyamine transporter I"/>
    <property type="match status" value="1"/>
</dbReference>
<feature type="transmembrane region" description="Helical" evidence="7">
    <location>
        <begin position="406"/>
        <end position="425"/>
    </location>
</feature>
<dbReference type="Pfam" id="PF00324">
    <property type="entry name" value="AA_permease"/>
    <property type="match status" value="1"/>
</dbReference>
<name>A0A427XPL4_9TREE</name>
<evidence type="ECO:0000256" key="1">
    <source>
        <dbReference type="ARBA" id="ARBA00004141"/>
    </source>
</evidence>
<feature type="transmembrane region" description="Helical" evidence="7">
    <location>
        <begin position="82"/>
        <end position="108"/>
    </location>
</feature>
<keyword evidence="10" id="KW-1185">Reference proteome</keyword>
<dbReference type="AlphaFoldDB" id="A0A427XPL4"/>
<evidence type="ECO:0000256" key="2">
    <source>
        <dbReference type="ARBA" id="ARBA00022448"/>
    </source>
</evidence>
<keyword evidence="3 7" id="KW-0812">Transmembrane</keyword>
<evidence type="ECO:0000313" key="9">
    <source>
        <dbReference type="EMBL" id="RSH80779.1"/>
    </source>
</evidence>
<feature type="transmembrane region" description="Helical" evidence="7">
    <location>
        <begin position="128"/>
        <end position="153"/>
    </location>
</feature>
<keyword evidence="5 7" id="KW-1133">Transmembrane helix</keyword>
<dbReference type="PANTHER" id="PTHR43341:SF20">
    <property type="entry name" value="AAT FAMILY AMINO ACID TRANSPORTER"/>
    <property type="match status" value="1"/>
</dbReference>
<feature type="transmembrane region" description="Helical" evidence="7">
    <location>
        <begin position="165"/>
        <end position="185"/>
    </location>
</feature>
<dbReference type="InterPro" id="IPR050524">
    <property type="entry name" value="APC_YAT"/>
</dbReference>
<comment type="subcellular location">
    <subcellularLocation>
        <location evidence="1">Membrane</location>
        <topology evidence="1">Multi-pass membrane protein</topology>
    </subcellularLocation>
</comment>
<keyword evidence="2" id="KW-0813">Transport</keyword>
<feature type="transmembrane region" description="Helical" evidence="7">
    <location>
        <begin position="328"/>
        <end position="353"/>
    </location>
</feature>
<gene>
    <name evidence="9" type="ORF">EHS25_007115</name>
</gene>
<keyword evidence="6 7" id="KW-0472">Membrane</keyword>
<feature type="transmembrane region" description="Helical" evidence="7">
    <location>
        <begin position="51"/>
        <end position="70"/>
    </location>
</feature>
<sequence length="542" mass="59611">MSDEIEPARDDKNLAAVADVDVAEDAAHKDVQVDVHTKLYDGVQRRMEQRHMQMIALAGTLGTGLFLGSGKTIAHGGPVGSLLSYILTGSVAYCMLVSVGEMAVYAPISGGYIHFTERWFSPAVGFAMGWQVTFQYCLFLPSEVIAANILISFWDTNFTKAHQAAYMIALMLGAAGINYFGVRWFGESEFIFAMIKIALVIGLIIAGIVVDLGGGPNHDRIGFRYWKDPGPFAPYHTTGSLGSFLGWFTDLLQAAGSYTGIESISMAAAEAIKRLFWRILLFYILAVFVVGLLVPYTDPSLLQSTGTAASSPFVTAFNRAGIKALPSIINAAILTSAFSAGSSLMYSASRMLYGLSLRGYAPRILAKTTSRGLPIVSLSIVTLFFALSFMSLSSGSETVLNWLSNFNALIGFIVWGTIGITYLRFKKGLAAQGIDRKQFHYHSRLQPFAAYWVIFWSAIVIIFNGWEVFTKGNWDASNFVVAYINIPIFALLIGAYYLVKKPEWIRAEDLDFVSNIPTDEEVHYEEPPPRNVFVKLMNVLFT</sequence>
<protein>
    <recommendedName>
        <fullName evidence="8">Amino acid permease/ SLC12A domain-containing protein</fullName>
    </recommendedName>
</protein>
<dbReference type="PANTHER" id="PTHR43341">
    <property type="entry name" value="AMINO ACID PERMEASE"/>
    <property type="match status" value="1"/>
</dbReference>
<proteinExistence type="predicted"/>
<feature type="domain" description="Amino acid permease/ SLC12A" evidence="8">
    <location>
        <begin position="51"/>
        <end position="501"/>
    </location>
</feature>
<dbReference type="EMBL" id="RSCD01000033">
    <property type="protein sequence ID" value="RSH80779.1"/>
    <property type="molecule type" value="Genomic_DNA"/>
</dbReference>
<evidence type="ECO:0000256" key="3">
    <source>
        <dbReference type="ARBA" id="ARBA00022692"/>
    </source>
</evidence>
<feature type="transmembrane region" description="Helical" evidence="7">
    <location>
        <begin position="445"/>
        <end position="466"/>
    </location>
</feature>
<evidence type="ECO:0000256" key="7">
    <source>
        <dbReference type="SAM" id="Phobius"/>
    </source>
</evidence>
<reference evidence="9 10" key="1">
    <citation type="submission" date="2018-11" db="EMBL/GenBank/DDBJ databases">
        <title>Genome sequence of Saitozyma podzolica DSM 27192.</title>
        <authorList>
            <person name="Aliyu H."/>
            <person name="Gorte O."/>
            <person name="Ochsenreither K."/>
        </authorList>
    </citation>
    <scope>NUCLEOTIDE SEQUENCE [LARGE SCALE GENOMIC DNA]</scope>
    <source>
        <strain evidence="9 10">DSM 27192</strain>
    </source>
</reference>
<evidence type="ECO:0000256" key="5">
    <source>
        <dbReference type="ARBA" id="ARBA00022989"/>
    </source>
</evidence>
<dbReference type="GO" id="GO:0015171">
    <property type="term" value="F:amino acid transmembrane transporter activity"/>
    <property type="evidence" value="ECO:0007669"/>
    <property type="project" value="TreeGrafter"/>
</dbReference>
<feature type="transmembrane region" description="Helical" evidence="7">
    <location>
        <begin position="478"/>
        <end position="499"/>
    </location>
</feature>
<comment type="caution">
    <text evidence="9">The sequence shown here is derived from an EMBL/GenBank/DDBJ whole genome shotgun (WGS) entry which is preliminary data.</text>
</comment>